<reference evidence="1" key="2">
    <citation type="journal article" date="2015" name="Data Brief">
        <title>Shoot transcriptome of the giant reed, Arundo donax.</title>
        <authorList>
            <person name="Barrero R.A."/>
            <person name="Guerrero F.D."/>
            <person name="Moolhuijzen P."/>
            <person name="Goolsby J.A."/>
            <person name="Tidwell J."/>
            <person name="Bellgard S.E."/>
            <person name="Bellgard M.I."/>
        </authorList>
    </citation>
    <scope>NUCLEOTIDE SEQUENCE</scope>
    <source>
        <tissue evidence="1">Shoot tissue taken approximately 20 cm above the soil surface</tissue>
    </source>
</reference>
<reference evidence="1" key="1">
    <citation type="submission" date="2014-09" db="EMBL/GenBank/DDBJ databases">
        <authorList>
            <person name="Magalhaes I.L.F."/>
            <person name="Oliveira U."/>
            <person name="Santos F.R."/>
            <person name="Vidigal T.H.D.A."/>
            <person name="Brescovit A.D."/>
            <person name="Santos A.J."/>
        </authorList>
    </citation>
    <scope>NUCLEOTIDE SEQUENCE</scope>
    <source>
        <tissue evidence="1">Shoot tissue taken approximately 20 cm above the soil surface</tissue>
    </source>
</reference>
<evidence type="ECO:0000313" key="1">
    <source>
        <dbReference type="EMBL" id="JAE36174.1"/>
    </source>
</evidence>
<protein>
    <submittedName>
        <fullName evidence="1">Uncharacterized protein</fullName>
    </submittedName>
</protein>
<organism evidence="1">
    <name type="scientific">Arundo donax</name>
    <name type="common">Giant reed</name>
    <name type="synonym">Donax arundinaceus</name>
    <dbReference type="NCBI Taxonomy" id="35708"/>
    <lineage>
        <taxon>Eukaryota</taxon>
        <taxon>Viridiplantae</taxon>
        <taxon>Streptophyta</taxon>
        <taxon>Embryophyta</taxon>
        <taxon>Tracheophyta</taxon>
        <taxon>Spermatophyta</taxon>
        <taxon>Magnoliopsida</taxon>
        <taxon>Liliopsida</taxon>
        <taxon>Poales</taxon>
        <taxon>Poaceae</taxon>
        <taxon>PACMAD clade</taxon>
        <taxon>Arundinoideae</taxon>
        <taxon>Arundineae</taxon>
        <taxon>Arundo</taxon>
    </lineage>
</organism>
<accession>A0A0A9HK33</accession>
<sequence>MDAQCCFSIHFFNSSTSD</sequence>
<dbReference type="EMBL" id="GBRH01161722">
    <property type="protein sequence ID" value="JAE36174.1"/>
    <property type="molecule type" value="Transcribed_RNA"/>
</dbReference>
<proteinExistence type="predicted"/>
<name>A0A0A9HK33_ARUDO</name>
<dbReference type="AlphaFoldDB" id="A0A0A9HK33"/>